<dbReference type="PANTHER" id="PTHR33908:SF3">
    <property type="entry name" value="UNDECAPRENYL PHOSPHATE-ALPHA-4-AMINO-4-DEOXY-L-ARABINOSE ARABINOSYL TRANSFERASE"/>
    <property type="match status" value="1"/>
</dbReference>
<feature type="transmembrane region" description="Helical" evidence="8">
    <location>
        <begin position="215"/>
        <end position="236"/>
    </location>
</feature>
<organism evidence="9 10">
    <name type="scientific">Dokdonella immobilis</name>
    <dbReference type="NCBI Taxonomy" id="578942"/>
    <lineage>
        <taxon>Bacteria</taxon>
        <taxon>Pseudomonadati</taxon>
        <taxon>Pseudomonadota</taxon>
        <taxon>Gammaproteobacteria</taxon>
        <taxon>Lysobacterales</taxon>
        <taxon>Rhodanobacteraceae</taxon>
        <taxon>Dokdonella</taxon>
    </lineage>
</organism>
<accession>A0A1I5AC23</accession>
<reference evidence="9 10" key="1">
    <citation type="submission" date="2016-10" db="EMBL/GenBank/DDBJ databases">
        <authorList>
            <person name="de Groot N.N."/>
        </authorList>
    </citation>
    <scope>NUCLEOTIDE SEQUENCE [LARGE SCALE GENOMIC DNA]</scope>
    <source>
        <strain evidence="9 10">CGMCC 1.7659</strain>
    </source>
</reference>
<sequence length="592" mass="65528">MKVGLADAGGQARWQLRSGLWAPLWLLTALIAIFQTGFMPLYSTRALGVAWEMWNSGQFLIPYSNGEPYSHKVPLLFWLVHLGWAAGGVGDVWPRLLEVGLGFGVLLLARRLARVLFRDMPLVAQLTPWLLAAFSYAFLFGLQIMYEVLLALCVLASLNALVGRDPEQRPWFFAFALAVAAGLMSKGPVMLLHVLFPFLLGPLWHPWAQRWRMRWYLGGGIAVIAACAVLLGWAIAAGMAGGEAYRNELFFMQTAGRVVDSFDHARPWWWYATVLPALLLPWLLWPRAWQALGRALDLRRHPGVRLLACWLPPVLFGFSVVSGKQTYYLLPELGGIAILLAAGFARLVHHRQRPRRLVGPWPLAFGMFGVAIALLTLPHWLAAGLFDASALVDLSLASPWFAVAAVALGGLLLLTPRNDAAALRHISALAMLGACLAYVLFANTFWVQFDLRPAAARIAALQAADVPVAHFRGYENQFQYLGRLTRPLDIVRDDTLQTWSDAHPQGRIIHYESTLTSEDLGYAELVQPFRSTWLIIEPVAQWIARRQGHPPPPPATPVERFPADYWPYHRLSGKAAAPANKATAPAALPAAP</sequence>
<name>A0A1I5AC23_9GAMM</name>
<feature type="transmembrane region" description="Helical" evidence="8">
    <location>
        <begin position="394"/>
        <end position="414"/>
    </location>
</feature>
<evidence type="ECO:0000256" key="5">
    <source>
        <dbReference type="ARBA" id="ARBA00022692"/>
    </source>
</evidence>
<evidence type="ECO:0000313" key="9">
    <source>
        <dbReference type="EMBL" id="SFN59986.1"/>
    </source>
</evidence>
<evidence type="ECO:0000256" key="2">
    <source>
        <dbReference type="ARBA" id="ARBA00022475"/>
    </source>
</evidence>
<feature type="transmembrane region" description="Helical" evidence="8">
    <location>
        <begin position="361"/>
        <end position="382"/>
    </location>
</feature>
<dbReference type="GO" id="GO:0009103">
    <property type="term" value="P:lipopolysaccharide biosynthetic process"/>
    <property type="evidence" value="ECO:0007669"/>
    <property type="project" value="TreeGrafter"/>
</dbReference>
<evidence type="ECO:0000256" key="4">
    <source>
        <dbReference type="ARBA" id="ARBA00022679"/>
    </source>
</evidence>
<feature type="transmembrane region" description="Helical" evidence="8">
    <location>
        <begin position="129"/>
        <end position="158"/>
    </location>
</feature>
<evidence type="ECO:0000313" key="10">
    <source>
        <dbReference type="Proteomes" id="UP000198575"/>
    </source>
</evidence>
<dbReference type="GO" id="GO:0005886">
    <property type="term" value="C:plasma membrane"/>
    <property type="evidence" value="ECO:0007669"/>
    <property type="project" value="UniProtKB-SubCell"/>
</dbReference>
<dbReference type="AlphaFoldDB" id="A0A1I5AC23"/>
<evidence type="ECO:0000256" key="1">
    <source>
        <dbReference type="ARBA" id="ARBA00004651"/>
    </source>
</evidence>
<protein>
    <submittedName>
        <fullName evidence="9">4-amino-4-deoxy-L-arabinose transferase</fullName>
    </submittedName>
</protein>
<keyword evidence="6 8" id="KW-1133">Transmembrane helix</keyword>
<evidence type="ECO:0000256" key="6">
    <source>
        <dbReference type="ARBA" id="ARBA00022989"/>
    </source>
</evidence>
<dbReference type="InterPro" id="IPR050297">
    <property type="entry name" value="LipidA_mod_glycosyltrf_83"/>
</dbReference>
<dbReference type="GO" id="GO:0016763">
    <property type="term" value="F:pentosyltransferase activity"/>
    <property type="evidence" value="ECO:0007669"/>
    <property type="project" value="TreeGrafter"/>
</dbReference>
<keyword evidence="3" id="KW-0328">Glycosyltransferase</keyword>
<feature type="transmembrane region" description="Helical" evidence="8">
    <location>
        <begin position="268"/>
        <end position="285"/>
    </location>
</feature>
<feature type="transmembrane region" description="Helical" evidence="8">
    <location>
        <begin position="426"/>
        <end position="447"/>
    </location>
</feature>
<feature type="transmembrane region" description="Helical" evidence="8">
    <location>
        <begin position="170"/>
        <end position="203"/>
    </location>
</feature>
<keyword evidence="5 8" id="KW-0812">Transmembrane</keyword>
<dbReference type="STRING" id="578942.SAMN05216289_13510"/>
<evidence type="ECO:0000256" key="8">
    <source>
        <dbReference type="SAM" id="Phobius"/>
    </source>
</evidence>
<feature type="transmembrane region" description="Helical" evidence="8">
    <location>
        <begin position="328"/>
        <end position="349"/>
    </location>
</feature>
<feature type="transmembrane region" description="Helical" evidence="8">
    <location>
        <begin position="20"/>
        <end position="42"/>
    </location>
</feature>
<dbReference type="Proteomes" id="UP000198575">
    <property type="component" value="Unassembled WGS sequence"/>
</dbReference>
<comment type="subcellular location">
    <subcellularLocation>
        <location evidence="1">Cell membrane</location>
        <topology evidence="1">Multi-pass membrane protein</topology>
    </subcellularLocation>
</comment>
<keyword evidence="4 9" id="KW-0808">Transferase</keyword>
<dbReference type="EMBL" id="FOVF01000035">
    <property type="protein sequence ID" value="SFN59986.1"/>
    <property type="molecule type" value="Genomic_DNA"/>
</dbReference>
<evidence type="ECO:0000256" key="7">
    <source>
        <dbReference type="ARBA" id="ARBA00023136"/>
    </source>
</evidence>
<keyword evidence="2" id="KW-1003">Cell membrane</keyword>
<keyword evidence="7 8" id="KW-0472">Membrane</keyword>
<dbReference type="PANTHER" id="PTHR33908">
    <property type="entry name" value="MANNOSYLTRANSFERASE YKCB-RELATED"/>
    <property type="match status" value="1"/>
</dbReference>
<dbReference type="RefSeq" id="WP_175498165.1">
    <property type="nucleotide sequence ID" value="NZ_FOVF01000035.1"/>
</dbReference>
<proteinExistence type="predicted"/>
<feature type="transmembrane region" description="Helical" evidence="8">
    <location>
        <begin position="306"/>
        <end position="322"/>
    </location>
</feature>
<dbReference type="GO" id="GO:0010041">
    <property type="term" value="P:response to iron(III) ion"/>
    <property type="evidence" value="ECO:0007669"/>
    <property type="project" value="TreeGrafter"/>
</dbReference>
<evidence type="ECO:0000256" key="3">
    <source>
        <dbReference type="ARBA" id="ARBA00022676"/>
    </source>
</evidence>
<gene>
    <name evidence="9" type="ORF">SAMN05216289_13510</name>
</gene>
<keyword evidence="10" id="KW-1185">Reference proteome</keyword>